<evidence type="ECO:0000313" key="3">
    <source>
        <dbReference type="Proteomes" id="UP000002574"/>
    </source>
</evidence>
<gene>
    <name evidence="2" type="ordered locus">HTH_1484</name>
</gene>
<proteinExistence type="predicted"/>
<keyword evidence="1" id="KW-0812">Transmembrane</keyword>
<dbReference type="KEGG" id="hth:HTH_1484"/>
<evidence type="ECO:0008006" key="4">
    <source>
        <dbReference type="Google" id="ProtNLM"/>
    </source>
</evidence>
<keyword evidence="1" id="KW-1133">Transmembrane helix</keyword>
<keyword evidence="3" id="KW-1185">Reference proteome</keyword>
<dbReference type="EMBL" id="AP011112">
    <property type="protein sequence ID" value="BAI69934.1"/>
    <property type="molecule type" value="Genomic_DNA"/>
</dbReference>
<dbReference type="STRING" id="608538.HTH_1484"/>
<dbReference type="AlphaFoldDB" id="D3DJD2"/>
<evidence type="ECO:0000313" key="2">
    <source>
        <dbReference type="EMBL" id="BAI69934.1"/>
    </source>
</evidence>
<feature type="transmembrane region" description="Helical" evidence="1">
    <location>
        <begin position="12"/>
        <end position="36"/>
    </location>
</feature>
<dbReference type="KEGG" id="hte:Hydth_1472"/>
<dbReference type="Proteomes" id="UP000002574">
    <property type="component" value="Chromosome"/>
</dbReference>
<accession>D3DJD2</accession>
<protein>
    <recommendedName>
        <fullName evidence="4">Cytochrome c oxidase subunit 2A</fullName>
    </recommendedName>
</protein>
<name>D3DJD2_HYDTT</name>
<reference evidence="2 3" key="1">
    <citation type="journal article" date="2010" name="J. Bacteriol.">
        <title>Complete genome sequence of the thermophilic, obligately chemolithoautotrophic hydrogen-oxidizing bacterium Hydrogenobacter thermophilus TK-6.</title>
        <authorList>
            <person name="Arai H."/>
            <person name="Kanbe H."/>
            <person name="Ishii M."/>
            <person name="Igarashi Y."/>
        </authorList>
    </citation>
    <scope>NUCLEOTIDE SEQUENCE [LARGE SCALE GENOMIC DNA]</scope>
    <source>
        <strain evidence="3">DSM 6534 / IAM 12695 / TK-6 [Tokyo]</strain>
    </source>
</reference>
<evidence type="ECO:0000256" key="1">
    <source>
        <dbReference type="SAM" id="Phobius"/>
    </source>
</evidence>
<sequence>MEGHEEFFPKGAVAFLVFMLAFYALVWLSIYFTLLARG</sequence>
<organism evidence="2 3">
    <name type="scientific">Hydrogenobacter thermophilus (strain DSM 6534 / IAM 12695 / TK-6)</name>
    <dbReference type="NCBI Taxonomy" id="608538"/>
    <lineage>
        <taxon>Bacteria</taxon>
        <taxon>Pseudomonadati</taxon>
        <taxon>Aquificota</taxon>
        <taxon>Aquificia</taxon>
        <taxon>Aquificales</taxon>
        <taxon>Aquificaceae</taxon>
        <taxon>Hydrogenobacter</taxon>
    </lineage>
</organism>
<keyword evidence="1" id="KW-0472">Membrane</keyword>